<organism evidence="2 3">
    <name type="scientific">Clathrus columnatus</name>
    <dbReference type="NCBI Taxonomy" id="1419009"/>
    <lineage>
        <taxon>Eukaryota</taxon>
        <taxon>Fungi</taxon>
        <taxon>Dikarya</taxon>
        <taxon>Basidiomycota</taxon>
        <taxon>Agaricomycotina</taxon>
        <taxon>Agaricomycetes</taxon>
        <taxon>Phallomycetidae</taxon>
        <taxon>Phallales</taxon>
        <taxon>Clathraceae</taxon>
        <taxon>Clathrus</taxon>
    </lineage>
</organism>
<feature type="compositionally biased region" description="Low complexity" evidence="1">
    <location>
        <begin position="216"/>
        <end position="229"/>
    </location>
</feature>
<sequence>MTVSLRFVRHRFAKAVQFLNTVANDEAITLEDEQDPQIIHAIWTYLQSKSLLSDAFVSYLPKPGEKPDFRIKGHILPLPPSGWVPPTFMRLKKEEIYASNQILDVKNNHQDTPLWLEDDSTDIHVTTTTVSKTTGLSSPLNDLDPSRDKKRIKKNRTPRFSRTSRARSEAIRRGSSRRSVQTTSSRTANSSVQNPRNVSRSPSIIRRRNTSVHPKTSSSTPRRSTRFSTVQSPLTKPDAPVKRSISPAESRRQKRAKISTGEKQSNLHDPEIPGLPWQALTSTMRERALGYLTRNKIHRQPAQCARCIQQTAAREKIEEECIAMFDSQGNSIACFRCGYRQLTCSFANGTLIAEIPFDVESPELPQSSTTQGLKSPTKGNLTTSVQQSMIEIEPGTSRYSQGIEEQGTTDISIGSVDIDMIRQRSLDLTHSHSDETPATNKDSESSNRDIELVESQVQVASISPNSISSSRSNFIDIDNEIPSIDFGGSLASVLKESLVPSSRRSVLKTYSRTDRTTAASENELDFADSDHLYTLRPAFSPDELDLPDIDVIETSSQQRLETSFRSMQLCPSRKLPRPTRDDKIHDSVHHFRAVLHTHQGIISMRNHIISLLHANDFALRHSRQSLLNATRQLKQHPLPWDIPNESPFDGLEELANDLVYAWTNGLTEENAYECIQKYDRSHLEVDRHALDPVEEKLDPYYYPNVVTDWSLQDKEAVE</sequence>
<feature type="region of interest" description="Disordered" evidence="1">
    <location>
        <begin position="428"/>
        <end position="448"/>
    </location>
</feature>
<reference evidence="2" key="1">
    <citation type="submission" date="2021-10" db="EMBL/GenBank/DDBJ databases">
        <title>De novo Genome Assembly of Clathrus columnatus (Basidiomycota, Fungi) Using Illumina and Nanopore Sequence Data.</title>
        <authorList>
            <person name="Ogiso-Tanaka E."/>
            <person name="Itagaki H."/>
            <person name="Hosoya T."/>
            <person name="Hosaka K."/>
        </authorList>
    </citation>
    <scope>NUCLEOTIDE SEQUENCE</scope>
    <source>
        <strain evidence="2">MO-923</strain>
    </source>
</reference>
<name>A0AAV5AQ15_9AGAM</name>
<feature type="region of interest" description="Disordered" evidence="1">
    <location>
        <begin position="130"/>
        <end position="274"/>
    </location>
</feature>
<evidence type="ECO:0008006" key="4">
    <source>
        <dbReference type="Google" id="ProtNLM"/>
    </source>
</evidence>
<gene>
    <name evidence="2" type="ORF">Clacol_008247</name>
</gene>
<evidence type="ECO:0000313" key="2">
    <source>
        <dbReference type="EMBL" id="GJJ13990.1"/>
    </source>
</evidence>
<dbReference type="AlphaFoldDB" id="A0AAV5AQ15"/>
<feature type="compositionally biased region" description="Low complexity" evidence="1">
    <location>
        <begin position="177"/>
        <end position="187"/>
    </location>
</feature>
<feature type="compositionally biased region" description="Polar residues" evidence="1">
    <location>
        <begin position="364"/>
        <end position="381"/>
    </location>
</feature>
<evidence type="ECO:0000313" key="3">
    <source>
        <dbReference type="Proteomes" id="UP001050691"/>
    </source>
</evidence>
<feature type="compositionally biased region" description="Polar residues" evidence="1">
    <location>
        <begin position="188"/>
        <end position="202"/>
    </location>
</feature>
<dbReference type="EMBL" id="BPWL01000009">
    <property type="protein sequence ID" value="GJJ13990.1"/>
    <property type="molecule type" value="Genomic_DNA"/>
</dbReference>
<evidence type="ECO:0000256" key="1">
    <source>
        <dbReference type="SAM" id="MobiDB-lite"/>
    </source>
</evidence>
<dbReference type="Proteomes" id="UP001050691">
    <property type="component" value="Unassembled WGS sequence"/>
</dbReference>
<comment type="caution">
    <text evidence="2">The sequence shown here is derived from an EMBL/GenBank/DDBJ whole genome shotgun (WGS) entry which is preliminary data.</text>
</comment>
<keyword evidence="3" id="KW-1185">Reference proteome</keyword>
<feature type="region of interest" description="Disordered" evidence="1">
    <location>
        <begin position="362"/>
        <end position="381"/>
    </location>
</feature>
<protein>
    <recommendedName>
        <fullName evidence="4">LisH domain-containing protein</fullName>
    </recommendedName>
</protein>
<proteinExistence type="predicted"/>
<accession>A0AAV5AQ15</accession>
<feature type="compositionally biased region" description="Basic residues" evidence="1">
    <location>
        <begin position="148"/>
        <end position="165"/>
    </location>
</feature>